<evidence type="ECO:0000313" key="3">
    <source>
        <dbReference type="EMBL" id="GAX56141.1"/>
    </source>
</evidence>
<dbReference type="SMART" id="SM00829">
    <property type="entry name" value="PKS_ER"/>
    <property type="match status" value="1"/>
</dbReference>
<dbReference type="Pfam" id="PF08240">
    <property type="entry name" value="ADH_N"/>
    <property type="match status" value="1"/>
</dbReference>
<comment type="caution">
    <text evidence="3">The sequence shown here is derived from an EMBL/GenBank/DDBJ whole genome shotgun (WGS) entry which is preliminary data.</text>
</comment>
<dbReference type="InterPro" id="IPR020843">
    <property type="entry name" value="ER"/>
</dbReference>
<feature type="domain" description="Enoyl reductase (ER)" evidence="2">
    <location>
        <begin position="11"/>
        <end position="300"/>
    </location>
</feature>
<evidence type="ECO:0000313" key="4">
    <source>
        <dbReference type="Proteomes" id="UP000217446"/>
    </source>
</evidence>
<keyword evidence="1" id="KW-0521">NADP</keyword>
<reference evidence="4" key="1">
    <citation type="submission" date="2017-05" db="EMBL/GenBank/DDBJ databases">
        <title>Streptomyces olivochromogenes NBRC 3561 whole genome shotgun sequence.</title>
        <authorList>
            <person name="Dohra H."/>
            <person name="Kodani S."/>
        </authorList>
    </citation>
    <scope>NUCLEOTIDE SEQUENCE [LARGE SCALE GENOMIC DNA]</scope>
    <source>
        <strain evidence="4">NBRC 3561</strain>
    </source>
</reference>
<dbReference type="SUPFAM" id="SSF50129">
    <property type="entry name" value="GroES-like"/>
    <property type="match status" value="1"/>
</dbReference>
<dbReference type="RefSeq" id="WP_067381441.1">
    <property type="nucleotide sequence ID" value="NZ_BDQI01000024.1"/>
</dbReference>
<protein>
    <submittedName>
        <fullName evidence="3">NADPH:quinone reductase</fullName>
    </submittedName>
</protein>
<dbReference type="InterPro" id="IPR011032">
    <property type="entry name" value="GroES-like_sf"/>
</dbReference>
<keyword evidence="4" id="KW-1185">Reference proteome</keyword>
<dbReference type="Gene3D" id="3.40.50.720">
    <property type="entry name" value="NAD(P)-binding Rossmann-like Domain"/>
    <property type="match status" value="1"/>
</dbReference>
<dbReference type="InterPro" id="IPR013154">
    <property type="entry name" value="ADH-like_N"/>
</dbReference>
<dbReference type="Gene3D" id="3.90.180.10">
    <property type="entry name" value="Medium-chain alcohol dehydrogenases, catalytic domain"/>
    <property type="match status" value="1"/>
</dbReference>
<dbReference type="Pfam" id="PF13602">
    <property type="entry name" value="ADH_zinc_N_2"/>
    <property type="match status" value="1"/>
</dbReference>
<dbReference type="SUPFAM" id="SSF51735">
    <property type="entry name" value="NAD(P)-binding Rossmann-fold domains"/>
    <property type="match status" value="1"/>
</dbReference>
<name>A0A250VPS1_STROL</name>
<dbReference type="InterPro" id="IPR036291">
    <property type="entry name" value="NAD(P)-bd_dom_sf"/>
</dbReference>
<dbReference type="PANTHER" id="PTHR44154">
    <property type="entry name" value="QUINONE OXIDOREDUCTASE"/>
    <property type="match status" value="1"/>
</dbReference>
<dbReference type="STRING" id="1963.AQJ27_42220"/>
<evidence type="ECO:0000256" key="1">
    <source>
        <dbReference type="ARBA" id="ARBA00022857"/>
    </source>
</evidence>
<dbReference type="Proteomes" id="UP000217446">
    <property type="component" value="Unassembled WGS sequence"/>
</dbReference>
<dbReference type="EMBL" id="BDQI01000024">
    <property type="protein sequence ID" value="GAX56141.1"/>
    <property type="molecule type" value="Genomic_DNA"/>
</dbReference>
<gene>
    <name evidence="3" type="ORF">SO3561_07708</name>
</gene>
<dbReference type="GO" id="GO:0016491">
    <property type="term" value="F:oxidoreductase activity"/>
    <property type="evidence" value="ECO:0007669"/>
    <property type="project" value="InterPro"/>
</dbReference>
<dbReference type="PANTHER" id="PTHR44154:SF1">
    <property type="entry name" value="QUINONE OXIDOREDUCTASE"/>
    <property type="match status" value="1"/>
</dbReference>
<organism evidence="3 4">
    <name type="scientific">Streptomyces olivochromogenes</name>
    <dbReference type="NCBI Taxonomy" id="1963"/>
    <lineage>
        <taxon>Bacteria</taxon>
        <taxon>Bacillati</taxon>
        <taxon>Actinomycetota</taxon>
        <taxon>Actinomycetes</taxon>
        <taxon>Kitasatosporales</taxon>
        <taxon>Streptomycetaceae</taxon>
        <taxon>Streptomyces</taxon>
    </lineage>
</organism>
<dbReference type="AlphaFoldDB" id="A0A250VPS1"/>
<dbReference type="InterPro" id="IPR051603">
    <property type="entry name" value="Zinc-ADH_QOR/CCCR"/>
</dbReference>
<sequence>MPYAAVLTGYGSPETLVWSEVALPAPGPGQIRMRVHAAGVGPTDLKIRRGDLREVFPLPDPAVLGFEAAGTVDALGPGVTGVSLGDEVAAQLPTLGGYGEYALASAWTVKPATVSWADAAALPASAEAAVGVLRQLGVTSGETLLVLGGGGSVGVIATQLAVSQGLTVFSATGPSDEQFAKDLGAIPVRYGSALLAQMRAHVGKVDAVFDAGGKGGLRDAVELAGGPARVITLADEHAADFGVALSAPTPDRAPDAVEQTMPLLASGQLRLRAQRLLPMRDAAQAHALLEVGTAHEKLILTS</sequence>
<evidence type="ECO:0000259" key="2">
    <source>
        <dbReference type="SMART" id="SM00829"/>
    </source>
</evidence>
<accession>A0A250VPS1</accession>
<proteinExistence type="predicted"/>